<dbReference type="InterPro" id="IPR038078">
    <property type="entry name" value="PhoU-like_sf"/>
</dbReference>
<evidence type="ECO:0000313" key="3">
    <source>
        <dbReference type="Proteomes" id="UP000649604"/>
    </source>
</evidence>
<dbReference type="PANTHER" id="PTHR42930:SF3">
    <property type="entry name" value="PHOSPHATE-SPECIFIC TRANSPORT SYSTEM ACCESSORY PROTEIN PHOU"/>
    <property type="match status" value="1"/>
</dbReference>
<protein>
    <submittedName>
        <fullName evidence="2">Phosphate transport system regulatory protein PhoU</fullName>
    </submittedName>
</protein>
<dbReference type="InterPro" id="IPR028366">
    <property type="entry name" value="PhoU"/>
</dbReference>
<feature type="non-terminal residue" evidence="2">
    <location>
        <position position="70"/>
    </location>
</feature>
<organism evidence="2 3">
    <name type="scientific">candidate division KSB3 bacterium</name>
    <dbReference type="NCBI Taxonomy" id="2044937"/>
    <lineage>
        <taxon>Bacteria</taxon>
        <taxon>candidate division KSB3</taxon>
    </lineage>
</organism>
<accession>A0A9D5JXT4</accession>
<dbReference type="Gene3D" id="1.20.58.220">
    <property type="entry name" value="Phosphate transport system protein phou homolog 2, domain 2"/>
    <property type="match status" value="1"/>
</dbReference>
<dbReference type="SUPFAM" id="SSF109755">
    <property type="entry name" value="PhoU-like"/>
    <property type="match status" value="1"/>
</dbReference>
<dbReference type="PANTHER" id="PTHR42930">
    <property type="entry name" value="PHOSPHATE-SPECIFIC TRANSPORT SYSTEM ACCESSORY PROTEIN PHOU"/>
    <property type="match status" value="1"/>
</dbReference>
<reference evidence="2" key="1">
    <citation type="submission" date="2019-11" db="EMBL/GenBank/DDBJ databases">
        <title>Microbial mats filling the niche in hypersaline microbial mats.</title>
        <authorList>
            <person name="Wong H.L."/>
            <person name="Macleod F.I."/>
            <person name="White R.A. III"/>
            <person name="Burns B.P."/>
        </authorList>
    </citation>
    <scope>NUCLEOTIDE SEQUENCE</scope>
    <source>
        <strain evidence="2">Rbin_158</strain>
    </source>
</reference>
<comment type="caution">
    <text evidence="2">The sequence shown here is derived from an EMBL/GenBank/DDBJ whole genome shotgun (WGS) entry which is preliminary data.</text>
</comment>
<dbReference type="Proteomes" id="UP000649604">
    <property type="component" value="Unassembled WGS sequence"/>
</dbReference>
<gene>
    <name evidence="2" type="ORF">GF339_17015</name>
</gene>
<sequence>MILHREIIRLKQKLLALGALVEERVNLAVKAVNKSDLDLAKQVIEGDTEIDQMEVDLEEESLKVLALHQP</sequence>
<evidence type="ECO:0000313" key="2">
    <source>
        <dbReference type="EMBL" id="MBD3326289.1"/>
    </source>
</evidence>
<dbReference type="GO" id="GO:0045936">
    <property type="term" value="P:negative regulation of phosphate metabolic process"/>
    <property type="evidence" value="ECO:0007669"/>
    <property type="project" value="InterPro"/>
</dbReference>
<name>A0A9D5JXT4_9BACT</name>
<evidence type="ECO:0000259" key="1">
    <source>
        <dbReference type="Pfam" id="PF01895"/>
    </source>
</evidence>
<dbReference type="GO" id="GO:0030643">
    <property type="term" value="P:intracellular phosphate ion homeostasis"/>
    <property type="evidence" value="ECO:0007669"/>
    <property type="project" value="InterPro"/>
</dbReference>
<proteinExistence type="predicted"/>
<feature type="domain" description="PhoU" evidence="1">
    <location>
        <begin position="16"/>
        <end position="70"/>
    </location>
</feature>
<dbReference type="EMBL" id="WJJP01000556">
    <property type="protein sequence ID" value="MBD3326289.1"/>
    <property type="molecule type" value="Genomic_DNA"/>
</dbReference>
<dbReference type="InterPro" id="IPR026022">
    <property type="entry name" value="PhoU_dom"/>
</dbReference>
<dbReference type="Pfam" id="PF01895">
    <property type="entry name" value="PhoU"/>
    <property type="match status" value="1"/>
</dbReference>
<dbReference type="AlphaFoldDB" id="A0A9D5JXT4"/>